<gene>
    <name evidence="3" type="ORF">D9756_007781</name>
</gene>
<comment type="caution">
    <text evidence="3">The sequence shown here is derived from an EMBL/GenBank/DDBJ whole genome shotgun (WGS) entry which is preliminary data.</text>
</comment>
<organism evidence="3 4">
    <name type="scientific">Leucocoprinus leucothites</name>
    <dbReference type="NCBI Taxonomy" id="201217"/>
    <lineage>
        <taxon>Eukaryota</taxon>
        <taxon>Fungi</taxon>
        <taxon>Dikarya</taxon>
        <taxon>Basidiomycota</taxon>
        <taxon>Agaricomycotina</taxon>
        <taxon>Agaricomycetes</taxon>
        <taxon>Agaricomycetidae</taxon>
        <taxon>Agaricales</taxon>
        <taxon>Agaricineae</taxon>
        <taxon>Agaricaceae</taxon>
        <taxon>Leucocoprinus</taxon>
    </lineage>
</organism>
<sequence length="417" mass="47178">MGTESVRAQLKSLGIDDGLIQDIMSSVQPDPITGKIGVEALMKYIMESKNPQMAKALQNGARLVEQQRRETSIDWSKVDFGKIKVQENVTWWLRVTMLLGDTRGGGAKRFMLECMTYGNKIDAPRLVDKYKSLPSPEELLHFIRRCIAKPLPGFEPSIPSILIIQRDFLPHSSLIKPFLDSLPSSFSWAIESEAASSATSSHHNTLSLFAWEIPLDFARQSKAKGNELYNKGERKAAIIAYSDAIDRLMNGFRSDPSKEKNREAEKLLAVCLANRSAAYLMQVTKREGEEEVDWDSDLHEAWKDGQVAIRVDPTYAKGYLRVSTAHHRLGHLKKAQETLASGLRRRELQDDASLVDRLIYLQTEGKGLPDDEEELLAWQELMLVEDEESAKMMKGISGLWRKRVEEHLVKLQALRDT</sequence>
<keyword evidence="2" id="KW-0802">TPR repeat</keyword>
<dbReference type="PANTHER" id="PTHR22904">
    <property type="entry name" value="TPR REPEAT CONTAINING PROTEIN"/>
    <property type="match status" value="1"/>
</dbReference>
<dbReference type="Proteomes" id="UP000559027">
    <property type="component" value="Unassembled WGS sequence"/>
</dbReference>
<keyword evidence="4" id="KW-1185">Reference proteome</keyword>
<protein>
    <submittedName>
        <fullName evidence="3">Uncharacterized protein</fullName>
    </submittedName>
</protein>
<evidence type="ECO:0000256" key="1">
    <source>
        <dbReference type="ARBA" id="ARBA00022737"/>
    </source>
</evidence>
<name>A0A8H5D6M1_9AGAR</name>
<proteinExistence type="predicted"/>
<evidence type="ECO:0000256" key="2">
    <source>
        <dbReference type="ARBA" id="ARBA00022803"/>
    </source>
</evidence>
<dbReference type="InterPro" id="IPR011990">
    <property type="entry name" value="TPR-like_helical_dom_sf"/>
</dbReference>
<dbReference type="GO" id="GO:0051879">
    <property type="term" value="F:Hsp90 protein binding"/>
    <property type="evidence" value="ECO:0007669"/>
    <property type="project" value="TreeGrafter"/>
</dbReference>
<keyword evidence="1" id="KW-0677">Repeat</keyword>
<evidence type="ECO:0000313" key="4">
    <source>
        <dbReference type="Proteomes" id="UP000559027"/>
    </source>
</evidence>
<dbReference type="SUPFAM" id="SSF48452">
    <property type="entry name" value="TPR-like"/>
    <property type="match status" value="1"/>
</dbReference>
<dbReference type="AlphaFoldDB" id="A0A8H5D6M1"/>
<evidence type="ECO:0000313" key="3">
    <source>
        <dbReference type="EMBL" id="KAF5353197.1"/>
    </source>
</evidence>
<dbReference type="Gene3D" id="1.25.40.10">
    <property type="entry name" value="Tetratricopeptide repeat domain"/>
    <property type="match status" value="1"/>
</dbReference>
<accession>A0A8H5D6M1</accession>
<dbReference type="EMBL" id="JAACJO010000010">
    <property type="protein sequence ID" value="KAF5353197.1"/>
    <property type="molecule type" value="Genomic_DNA"/>
</dbReference>
<dbReference type="PANTHER" id="PTHR22904:SF523">
    <property type="entry name" value="STRESS-INDUCED-PHOSPHOPROTEIN 1"/>
    <property type="match status" value="1"/>
</dbReference>
<dbReference type="OrthoDB" id="2942533at2759"/>
<reference evidence="3 4" key="1">
    <citation type="journal article" date="2020" name="ISME J.">
        <title>Uncovering the hidden diversity of litter-decomposition mechanisms in mushroom-forming fungi.</title>
        <authorList>
            <person name="Floudas D."/>
            <person name="Bentzer J."/>
            <person name="Ahren D."/>
            <person name="Johansson T."/>
            <person name="Persson P."/>
            <person name="Tunlid A."/>
        </authorList>
    </citation>
    <scope>NUCLEOTIDE SEQUENCE [LARGE SCALE GENOMIC DNA]</scope>
    <source>
        <strain evidence="3 4">CBS 146.42</strain>
    </source>
</reference>